<dbReference type="OrthoDB" id="7950865at2"/>
<evidence type="ECO:0000313" key="2">
    <source>
        <dbReference type="Proteomes" id="UP000596977"/>
    </source>
</evidence>
<comment type="caution">
    <text evidence="1">The sequence shown here is derived from an EMBL/GenBank/DDBJ whole genome shotgun (WGS) entry which is preliminary data.</text>
</comment>
<dbReference type="PROSITE" id="PS51318">
    <property type="entry name" value="TAT"/>
    <property type="match status" value="1"/>
</dbReference>
<evidence type="ECO:0008006" key="3">
    <source>
        <dbReference type="Google" id="ProtNLM"/>
    </source>
</evidence>
<dbReference type="InterPro" id="IPR006311">
    <property type="entry name" value="TAT_signal"/>
</dbReference>
<sequence>MSLPSLNRRHVLFGLGAALGTFALPGCTLTPVYSDRGAAAQRLNLRYAAPNSRLEQVFYQTLSARAGATRNHDAPELSVSIAISESRIGLTTVSTPLTEYQIVAAANYQVRRGDEVLVSGRRTATGGYQRSGQLVANDAAKSDAEERVVRALAETVRLALVAELSAP</sequence>
<gene>
    <name evidence="1" type="ORF">GCM10011499_03320</name>
</gene>
<name>A0A916VUU3_9HYPH</name>
<dbReference type="Gene3D" id="3.30.160.150">
    <property type="entry name" value="Lipoprotein like domain"/>
    <property type="match status" value="1"/>
</dbReference>
<protein>
    <recommendedName>
        <fullName evidence="3">LPS-assembly lipoprotein</fullName>
    </recommendedName>
</protein>
<dbReference type="Proteomes" id="UP000596977">
    <property type="component" value="Unassembled WGS sequence"/>
</dbReference>
<dbReference type="RefSeq" id="WP_127073612.1">
    <property type="nucleotide sequence ID" value="NZ_BMKB01000001.1"/>
</dbReference>
<dbReference type="AlphaFoldDB" id="A0A916VUU3"/>
<accession>A0A916VUU3</accession>
<evidence type="ECO:0000313" key="1">
    <source>
        <dbReference type="EMBL" id="GGA37296.1"/>
    </source>
</evidence>
<reference evidence="1 2" key="1">
    <citation type="journal article" date="2014" name="Int. J. Syst. Evol. Microbiol.">
        <title>Complete genome sequence of Corynebacterium casei LMG S-19264T (=DSM 44701T), isolated from a smear-ripened cheese.</title>
        <authorList>
            <consortium name="US DOE Joint Genome Institute (JGI-PGF)"/>
            <person name="Walter F."/>
            <person name="Albersmeier A."/>
            <person name="Kalinowski J."/>
            <person name="Ruckert C."/>
        </authorList>
    </citation>
    <scope>NUCLEOTIDE SEQUENCE [LARGE SCALE GENOMIC DNA]</scope>
    <source>
        <strain evidence="1 2">CGMCC 1.15896</strain>
    </source>
</reference>
<organism evidence="1 2">
    <name type="scientific">Pelagibacterium lentulum</name>
    <dbReference type="NCBI Taxonomy" id="2029865"/>
    <lineage>
        <taxon>Bacteria</taxon>
        <taxon>Pseudomonadati</taxon>
        <taxon>Pseudomonadota</taxon>
        <taxon>Alphaproteobacteria</taxon>
        <taxon>Hyphomicrobiales</taxon>
        <taxon>Devosiaceae</taxon>
        <taxon>Pelagibacterium</taxon>
    </lineage>
</organism>
<proteinExistence type="predicted"/>
<keyword evidence="2" id="KW-1185">Reference proteome</keyword>
<dbReference type="EMBL" id="BMKB01000001">
    <property type="protein sequence ID" value="GGA37296.1"/>
    <property type="molecule type" value="Genomic_DNA"/>
</dbReference>